<dbReference type="EMBL" id="UZAU01000129">
    <property type="status" value="NOT_ANNOTATED_CDS"/>
    <property type="molecule type" value="Genomic_DNA"/>
</dbReference>
<dbReference type="SUPFAM" id="SSF54928">
    <property type="entry name" value="RNA-binding domain, RBD"/>
    <property type="match status" value="1"/>
</dbReference>
<dbReference type="InterPro" id="IPR035979">
    <property type="entry name" value="RBD_domain_sf"/>
</dbReference>
<keyword evidence="3" id="KW-1185">Reference proteome</keyword>
<dbReference type="Proteomes" id="UP000596661">
    <property type="component" value="Chromosome 2"/>
</dbReference>
<sequence length="217" mass="24798">MNDTYWTDRVIQNGSEEQPLRRGRKKDNQLVATQSEKPPQEGRRTYSRKRYSNGELGLTPERPAGYVSENAPAELIMNFSEVKSMPSESNLNKMFRRFGPLKEMETEVDRESSRARVVFKKSSDAEVACSSAEKFHIFGSTLVNYQLSYTPTLPCKASPVVITTQDHEMQLDLSAHDHEMQLDLSTHEHEMQLDLSTHDHEMQLDLSSLSSFEVNLV</sequence>
<dbReference type="PANTHER" id="PTHR42851:SF4">
    <property type="entry name" value="PWWP DOMAIN-CONTAINING PROTEIN"/>
    <property type="match status" value="1"/>
</dbReference>
<evidence type="ECO:0000313" key="3">
    <source>
        <dbReference type="Proteomes" id="UP000596661"/>
    </source>
</evidence>
<reference evidence="2" key="1">
    <citation type="submission" date="2018-11" db="EMBL/GenBank/DDBJ databases">
        <authorList>
            <person name="Grassa J C."/>
        </authorList>
    </citation>
    <scope>NUCLEOTIDE SEQUENCE [LARGE SCALE GENOMIC DNA]</scope>
</reference>
<dbReference type="EnsemblPlants" id="novel_model_526_5bd9a17a">
    <property type="protein sequence ID" value="cds.novel_model_526_5bd9a17a"/>
    <property type="gene ID" value="novel_gene_305_5bd9a17a"/>
</dbReference>
<evidence type="ECO:0000313" key="2">
    <source>
        <dbReference type="EnsemblPlants" id="cds.novel_model_526_5bd9a17a"/>
    </source>
</evidence>
<feature type="compositionally biased region" description="Polar residues" evidence="1">
    <location>
        <begin position="1"/>
        <end position="16"/>
    </location>
</feature>
<reference evidence="2" key="2">
    <citation type="submission" date="2021-03" db="UniProtKB">
        <authorList>
            <consortium name="EnsemblPlants"/>
        </authorList>
    </citation>
    <scope>IDENTIFICATION</scope>
</reference>
<feature type="region of interest" description="Disordered" evidence="1">
    <location>
        <begin position="1"/>
        <end position="65"/>
    </location>
</feature>
<dbReference type="GO" id="GO:0003676">
    <property type="term" value="F:nucleic acid binding"/>
    <property type="evidence" value="ECO:0007669"/>
    <property type="project" value="InterPro"/>
</dbReference>
<evidence type="ECO:0000256" key="1">
    <source>
        <dbReference type="SAM" id="MobiDB-lite"/>
    </source>
</evidence>
<name>A0A803R594_CANSA</name>
<accession>A0A803R594</accession>
<proteinExistence type="predicted"/>
<dbReference type="AlphaFoldDB" id="A0A803R594"/>
<dbReference type="InterPro" id="IPR053063">
    <property type="entry name" value="PWWP_domain_containing_PDP"/>
</dbReference>
<dbReference type="Gramene" id="novel_model_526_5bd9a17a">
    <property type="protein sequence ID" value="cds.novel_model_526_5bd9a17a"/>
    <property type="gene ID" value="novel_gene_305_5bd9a17a"/>
</dbReference>
<protein>
    <recommendedName>
        <fullName evidence="4">RRM domain-containing protein</fullName>
    </recommendedName>
</protein>
<dbReference type="PANTHER" id="PTHR42851">
    <property type="entry name" value="ALDOLASE-RELATED"/>
    <property type="match status" value="1"/>
</dbReference>
<evidence type="ECO:0008006" key="4">
    <source>
        <dbReference type="Google" id="ProtNLM"/>
    </source>
</evidence>
<organism evidence="2 3">
    <name type="scientific">Cannabis sativa</name>
    <name type="common">Hemp</name>
    <name type="synonym">Marijuana</name>
    <dbReference type="NCBI Taxonomy" id="3483"/>
    <lineage>
        <taxon>Eukaryota</taxon>
        <taxon>Viridiplantae</taxon>
        <taxon>Streptophyta</taxon>
        <taxon>Embryophyta</taxon>
        <taxon>Tracheophyta</taxon>
        <taxon>Spermatophyta</taxon>
        <taxon>Magnoliopsida</taxon>
        <taxon>eudicotyledons</taxon>
        <taxon>Gunneridae</taxon>
        <taxon>Pentapetalae</taxon>
        <taxon>rosids</taxon>
        <taxon>fabids</taxon>
        <taxon>Rosales</taxon>
        <taxon>Cannabaceae</taxon>
        <taxon>Cannabis</taxon>
    </lineage>
</organism>